<organism evidence="1 2">
    <name type="scientific">Gossypium arboreum</name>
    <name type="common">Tree cotton</name>
    <name type="synonym">Gossypium nanking</name>
    <dbReference type="NCBI Taxonomy" id="29729"/>
    <lineage>
        <taxon>Eukaryota</taxon>
        <taxon>Viridiplantae</taxon>
        <taxon>Streptophyta</taxon>
        <taxon>Embryophyta</taxon>
        <taxon>Tracheophyta</taxon>
        <taxon>Spermatophyta</taxon>
        <taxon>Magnoliopsida</taxon>
        <taxon>eudicotyledons</taxon>
        <taxon>Gunneridae</taxon>
        <taxon>Pentapetalae</taxon>
        <taxon>rosids</taxon>
        <taxon>malvids</taxon>
        <taxon>Malvales</taxon>
        <taxon>Malvaceae</taxon>
        <taxon>Malvoideae</taxon>
        <taxon>Gossypium</taxon>
    </lineage>
</organism>
<sequence length="15" mass="1864">MISHIQFYKPFIIVQ</sequence>
<keyword evidence="2" id="KW-1185">Reference proteome</keyword>
<dbReference type="Proteomes" id="UP000032142">
    <property type="component" value="Unassembled WGS sequence"/>
</dbReference>
<protein>
    <submittedName>
        <fullName evidence="1">Uncharacterized protein</fullName>
    </submittedName>
</protein>
<evidence type="ECO:0000313" key="1">
    <source>
        <dbReference type="EMBL" id="KHG05640.1"/>
    </source>
</evidence>
<dbReference type="EMBL" id="JRRC01434631">
    <property type="protein sequence ID" value="KHG05640.1"/>
    <property type="molecule type" value="Genomic_DNA"/>
</dbReference>
<accession>A0A0B0MXX5</accession>
<name>A0A0B0MXX5_GOSAR</name>
<proteinExistence type="predicted"/>
<gene>
    <name evidence="1" type="ORF">F383_30928</name>
</gene>
<reference evidence="2" key="1">
    <citation type="submission" date="2014-09" db="EMBL/GenBank/DDBJ databases">
        <authorList>
            <person name="Mudge J."/>
            <person name="Ramaraj T."/>
            <person name="Lindquist I.E."/>
            <person name="Bharti A.K."/>
            <person name="Sundararajan A."/>
            <person name="Cameron C.T."/>
            <person name="Woodward J.E."/>
            <person name="May G.D."/>
            <person name="Brubaker C."/>
            <person name="Broadhvest J."/>
            <person name="Wilkins T.A."/>
        </authorList>
    </citation>
    <scope>NUCLEOTIDE SEQUENCE</scope>
    <source>
        <strain evidence="2">cv. AKA8401</strain>
    </source>
</reference>
<comment type="caution">
    <text evidence="1">The sequence shown here is derived from an EMBL/GenBank/DDBJ whole genome shotgun (WGS) entry which is preliminary data.</text>
</comment>
<evidence type="ECO:0000313" key="2">
    <source>
        <dbReference type="Proteomes" id="UP000032142"/>
    </source>
</evidence>